<comment type="caution">
    <text evidence="2">The sequence shown here is derived from an EMBL/GenBank/DDBJ whole genome shotgun (WGS) entry which is preliminary data.</text>
</comment>
<dbReference type="Proteomes" id="UP000034913">
    <property type="component" value="Unassembled WGS sequence"/>
</dbReference>
<proteinExistence type="predicted"/>
<evidence type="ECO:0000313" key="3">
    <source>
        <dbReference type="Proteomes" id="UP000034913"/>
    </source>
</evidence>
<feature type="region of interest" description="Disordered" evidence="1">
    <location>
        <begin position="41"/>
        <end position="71"/>
    </location>
</feature>
<gene>
    <name evidence="2" type="ORF">VF00_C0001G0042</name>
</gene>
<feature type="compositionally biased region" description="Basic and acidic residues" evidence="1">
    <location>
        <begin position="58"/>
        <end position="67"/>
    </location>
</feature>
<evidence type="ECO:0000256" key="1">
    <source>
        <dbReference type="SAM" id="MobiDB-lite"/>
    </source>
</evidence>
<sequence>MPSTRELIGVIHRPTANRLPVQPKHRTILILFPRVGVTGLEPAASRTPCARATTAPHPDPKRQDVVADPHPSLVLLEGIEPSSLP</sequence>
<dbReference type="AlphaFoldDB" id="A0A0G1ZGU5"/>
<organism evidence="2 3">
    <name type="scientific">candidate division Kazan bacterium GW2011_GWB1_52_7</name>
    <dbReference type="NCBI Taxonomy" id="1620414"/>
    <lineage>
        <taxon>Bacteria</taxon>
        <taxon>Bacteria division Kazan-3B-28</taxon>
    </lineage>
</organism>
<evidence type="ECO:0000313" key="2">
    <source>
        <dbReference type="EMBL" id="KKW27107.1"/>
    </source>
</evidence>
<protein>
    <submittedName>
        <fullName evidence="2">Uncharacterized protein</fullName>
    </submittedName>
</protein>
<reference evidence="2 3" key="1">
    <citation type="journal article" date="2015" name="Nature">
        <title>rRNA introns, odd ribosomes, and small enigmatic genomes across a large radiation of phyla.</title>
        <authorList>
            <person name="Brown C.T."/>
            <person name="Hug L.A."/>
            <person name="Thomas B.C."/>
            <person name="Sharon I."/>
            <person name="Castelle C.J."/>
            <person name="Singh A."/>
            <person name="Wilkins M.J."/>
            <person name="Williams K.H."/>
            <person name="Banfield J.F."/>
        </authorList>
    </citation>
    <scope>NUCLEOTIDE SEQUENCE [LARGE SCALE GENOMIC DNA]</scope>
</reference>
<accession>A0A0G1ZGU5</accession>
<name>A0A0G1ZGU5_UNCK3</name>
<dbReference type="EMBL" id="LCRB01000001">
    <property type="protein sequence ID" value="KKW27107.1"/>
    <property type="molecule type" value="Genomic_DNA"/>
</dbReference>